<dbReference type="InterPro" id="IPR011576">
    <property type="entry name" value="Pyridox_Oxase_N"/>
</dbReference>
<name>A0A3S2TPN2_9BURK</name>
<evidence type="ECO:0000313" key="3">
    <source>
        <dbReference type="Proteomes" id="UP000288178"/>
    </source>
</evidence>
<dbReference type="PANTHER" id="PTHR42815">
    <property type="entry name" value="FAD-BINDING, PUTATIVE (AFU_ORTHOLOGUE AFUA_6G07600)-RELATED"/>
    <property type="match status" value="1"/>
</dbReference>
<gene>
    <name evidence="2" type="ORF">ENE75_17415</name>
</gene>
<keyword evidence="3" id="KW-1185">Reference proteome</keyword>
<dbReference type="Proteomes" id="UP000288178">
    <property type="component" value="Unassembled WGS sequence"/>
</dbReference>
<dbReference type="Gene3D" id="2.30.110.10">
    <property type="entry name" value="Electron Transport, Fmn-binding Protein, Chain A"/>
    <property type="match status" value="1"/>
</dbReference>
<proteinExistence type="predicted"/>
<protein>
    <submittedName>
        <fullName evidence="2">Pyridoxamine 5'-phosphate oxidase family protein</fullName>
    </submittedName>
</protein>
<reference evidence="2 3" key="1">
    <citation type="submission" date="2019-01" db="EMBL/GenBank/DDBJ databases">
        <authorList>
            <person name="Chen W.-M."/>
        </authorList>
    </citation>
    <scope>NUCLEOTIDE SEQUENCE [LARGE SCALE GENOMIC DNA]</scope>
    <source>
        <strain evidence="2 3">ICH-3</strain>
    </source>
</reference>
<evidence type="ECO:0000313" key="2">
    <source>
        <dbReference type="EMBL" id="RVT50092.1"/>
    </source>
</evidence>
<comment type="caution">
    <text evidence="2">The sequence shown here is derived from an EMBL/GenBank/DDBJ whole genome shotgun (WGS) entry which is preliminary data.</text>
</comment>
<dbReference type="AlphaFoldDB" id="A0A3S2TPN2"/>
<dbReference type="PANTHER" id="PTHR42815:SF2">
    <property type="entry name" value="FAD-BINDING, PUTATIVE (AFU_ORTHOLOGUE AFUA_6G07600)-RELATED"/>
    <property type="match status" value="1"/>
</dbReference>
<feature type="domain" description="Pyridoxamine 5'-phosphate oxidase N-terminal" evidence="1">
    <location>
        <begin position="35"/>
        <end position="132"/>
    </location>
</feature>
<organism evidence="2 3">
    <name type="scientific">Rubrivivax albus</name>
    <dbReference type="NCBI Taxonomy" id="2499835"/>
    <lineage>
        <taxon>Bacteria</taxon>
        <taxon>Pseudomonadati</taxon>
        <taxon>Pseudomonadota</taxon>
        <taxon>Betaproteobacteria</taxon>
        <taxon>Burkholderiales</taxon>
        <taxon>Sphaerotilaceae</taxon>
        <taxon>Rubrivivax</taxon>
    </lineage>
</organism>
<dbReference type="RefSeq" id="WP_128199602.1">
    <property type="nucleotide sequence ID" value="NZ_SACT01000006.1"/>
</dbReference>
<dbReference type="SUPFAM" id="SSF50475">
    <property type="entry name" value="FMN-binding split barrel"/>
    <property type="match status" value="1"/>
</dbReference>
<dbReference type="EMBL" id="SACT01000006">
    <property type="protein sequence ID" value="RVT50092.1"/>
    <property type="molecule type" value="Genomic_DNA"/>
</dbReference>
<dbReference type="Pfam" id="PF01243">
    <property type="entry name" value="PNPOx_N"/>
    <property type="match status" value="1"/>
</dbReference>
<dbReference type="InterPro" id="IPR012349">
    <property type="entry name" value="Split_barrel_FMN-bd"/>
</dbReference>
<dbReference type="OrthoDB" id="9796486at2"/>
<evidence type="ECO:0000259" key="1">
    <source>
        <dbReference type="Pfam" id="PF01243"/>
    </source>
</evidence>
<accession>A0A3S2TPN2</accession>
<sequence length="218" mass="24262">MSAIYSDHHRALQDEFDSRRMADLMEGGIVHGALEPHEKAFIEGLDMFFLATVDHLGRPTVSYKGGLPGFCRALDDRTLLFPSYDGNGMFFSMGNLAATAEVGFLFIDFDTPNRLRVQGKARIERDPGLMAGYPEAQFLVRTDIERIWLNCPRYVHRRVKVEGSKYVPQAHCETPVPAWKRIDLVQDALPAKDQGKATALGGLITMDDYAAKVAQGDA</sequence>